<reference evidence="3" key="1">
    <citation type="journal article" date="2017" name="Nat. Microbiol.">
        <title>Global analysis of biosynthetic gene clusters reveals vast potential of secondary metabolite production in Penicillium species.</title>
        <authorList>
            <person name="Nielsen J.C."/>
            <person name="Grijseels S."/>
            <person name="Prigent S."/>
            <person name="Ji B."/>
            <person name="Dainat J."/>
            <person name="Nielsen K.F."/>
            <person name="Frisvad J.C."/>
            <person name="Workman M."/>
            <person name="Nielsen J."/>
        </authorList>
    </citation>
    <scope>NUCLEOTIDE SEQUENCE [LARGE SCALE GENOMIC DNA]</scope>
    <source>
        <strain evidence="3">IBT 14082</strain>
    </source>
</reference>
<organism evidence="2 3">
    <name type="scientific">Penicillium flavigenum</name>
    <dbReference type="NCBI Taxonomy" id="254877"/>
    <lineage>
        <taxon>Eukaryota</taxon>
        <taxon>Fungi</taxon>
        <taxon>Dikarya</taxon>
        <taxon>Ascomycota</taxon>
        <taxon>Pezizomycotina</taxon>
        <taxon>Eurotiomycetes</taxon>
        <taxon>Eurotiomycetidae</taxon>
        <taxon>Eurotiales</taxon>
        <taxon>Aspergillaceae</taxon>
        <taxon>Penicillium</taxon>
    </lineage>
</organism>
<evidence type="ECO:0000256" key="1">
    <source>
        <dbReference type="SAM" id="MobiDB-lite"/>
    </source>
</evidence>
<proteinExistence type="predicted"/>
<feature type="region of interest" description="Disordered" evidence="1">
    <location>
        <begin position="221"/>
        <end position="292"/>
    </location>
</feature>
<accession>A0A1V6U2N8</accession>
<keyword evidence="3" id="KW-1185">Reference proteome</keyword>
<feature type="region of interest" description="Disordered" evidence="1">
    <location>
        <begin position="440"/>
        <end position="460"/>
    </location>
</feature>
<gene>
    <name evidence="2" type="ORF">PENFLA_c001G05279</name>
</gene>
<comment type="caution">
    <text evidence="2">The sequence shown here is derived from an EMBL/GenBank/DDBJ whole genome shotgun (WGS) entry which is preliminary data.</text>
</comment>
<feature type="region of interest" description="Disordered" evidence="1">
    <location>
        <begin position="576"/>
        <end position="615"/>
    </location>
</feature>
<dbReference type="Proteomes" id="UP000191342">
    <property type="component" value="Unassembled WGS sequence"/>
</dbReference>
<feature type="region of interest" description="Disordered" evidence="1">
    <location>
        <begin position="38"/>
        <end position="65"/>
    </location>
</feature>
<feature type="region of interest" description="Disordered" evidence="1">
    <location>
        <begin position="97"/>
        <end position="116"/>
    </location>
</feature>
<evidence type="ECO:0000313" key="2">
    <source>
        <dbReference type="EMBL" id="OQE32766.1"/>
    </source>
</evidence>
<evidence type="ECO:0000313" key="3">
    <source>
        <dbReference type="Proteomes" id="UP000191342"/>
    </source>
</evidence>
<dbReference type="OrthoDB" id="5229017at2759"/>
<feature type="compositionally biased region" description="Basic and acidic residues" evidence="1">
    <location>
        <begin position="310"/>
        <end position="321"/>
    </location>
</feature>
<feature type="region of interest" description="Disordered" evidence="1">
    <location>
        <begin position="310"/>
        <end position="350"/>
    </location>
</feature>
<feature type="compositionally biased region" description="Polar residues" evidence="1">
    <location>
        <begin position="243"/>
        <end position="271"/>
    </location>
</feature>
<feature type="compositionally biased region" description="Polar residues" evidence="1">
    <location>
        <begin position="576"/>
        <end position="593"/>
    </location>
</feature>
<protein>
    <submittedName>
        <fullName evidence="2">Uncharacterized protein</fullName>
    </submittedName>
</protein>
<name>A0A1V6U2N8_9EURO</name>
<feature type="region of interest" description="Disordered" evidence="1">
    <location>
        <begin position="366"/>
        <end position="387"/>
    </location>
</feature>
<dbReference type="EMBL" id="MLQL01000001">
    <property type="protein sequence ID" value="OQE32766.1"/>
    <property type="molecule type" value="Genomic_DNA"/>
</dbReference>
<sequence length="851" mass="94620">MSEPLPTRPWPTLSAIDRDHESGILYEEERQQWLRQHPHVVPQTAKRSRNKNQRAFPDRGPSMTKGLRDIAERGAARRNGTAVNKNDVFTKPLPPIPPQEAPQPATTVGQDDVSQGLGRDINKMSVYYVLNRTDMQDHHGNASFAQKEAFEPAIEVGQKAVGYGTVHSSEKMKPNLLLEECKPQGYDDETPSIQPSGSEPLLPPFSYHDFNAQASYDNGSSAFHRLDHATPSAGPTFEAPDAQASTSPPRYGYSSTSWYEASPTGQKSSPDAQGAVARSATPVPEIKQEDQPNAVEAAMDELIAILDQEQEKSRLAREKRNAGNSSSAYRFAPPNSASTDIYHADQHPGYQTPDFVIRKAESPLFVSPGPAYEVTTTRRVEPRSPVYSPTDIPSPCLMWSPSPVSSPYPLEYWSSDESEPGTAASPEFEFDRGCSVSDAALQESPTSPAPAPPSPERRPSVIREYPYAGAPRVGIDPSDVLQDPRLTDVNFRPDYVSSPTSDAWLREYRAAMAYVEVPPLSLEPRQSNVTENKTTFTMNVPIRDVSQHQTTVHGSESTNGQHSCAASIVCRESSASNTLSNATMGRVTQSPDAYSSEGSEDSEDSENSRGTKRKRYTKNLFGKKGYLEDNEEPRERKFRRLKEAIGKGHSTIGSIKGMIWDDTRALIGSSKPSIVTENTAPITLNTDMQSILYAEIENMITHAANEFLMKEYYDGRLTPSSLNKVKKRWERKHMPGVPEFRFDQTTQYKLIKANRKRLQFGEPSSNTLGVDTILADWRRICKNMSIRTFVAPDSVIKKQIHDILNLLEILKADECHIELIMALNAHVRGELKKHEIMKQYRDAQNSGISPS</sequence>
<dbReference type="AlphaFoldDB" id="A0A1V6U2N8"/>